<keyword evidence="3" id="KW-0378">Hydrolase</keyword>
<reference evidence="3 4" key="1">
    <citation type="submission" date="2019-05" db="EMBL/GenBank/DDBJ databases">
        <title>Complete genome sequence of Pseudoalteromonas sp. 16-SW-7(T) isolated from the Okhotsk Sea, Russia.</title>
        <authorList>
            <person name="Nguyen T.H."/>
            <person name="Nedashkovskaya O.I."/>
            <person name="Kim S.-G."/>
        </authorList>
    </citation>
    <scope>NUCLEOTIDE SEQUENCE [LARGE SCALE GENOMIC DNA]</scope>
    <source>
        <strain evidence="3 4">16-SW-7</strain>
    </source>
</reference>
<dbReference type="GeneID" id="88775475"/>
<sequence>MKYAIKALAIISIFVFCHYVMRHFWGEGWSSWLSELDNLTGILFTPAKYTFLYGPLVIAAIILFKQSKPFESIGLNSSGFINYALAAIICCTPMAIGYGFLSDELNLSIPAIITGSVYAGFFEELIFRAALFGVLFKYCRWGFVPAALISSVIFGLGHIYQGNDAISALMAVAITTVAGTWFAWLYCECGYRIWFPMWMHIFMNAAYGIFGMSGGAVGDLQGNLFKATAIVLSIVYVEMLIRRGKQREVTLSKLFQCTKNGLCTQQVNLN</sequence>
<dbReference type="Pfam" id="PF02517">
    <property type="entry name" value="Rce1-like"/>
    <property type="match status" value="1"/>
</dbReference>
<gene>
    <name evidence="3" type="ORF">FFU37_07425</name>
</gene>
<evidence type="ECO:0000256" key="1">
    <source>
        <dbReference type="SAM" id="Phobius"/>
    </source>
</evidence>
<proteinExistence type="predicted"/>
<dbReference type="GO" id="GO:0080120">
    <property type="term" value="P:CAAX-box protein maturation"/>
    <property type="evidence" value="ECO:0007669"/>
    <property type="project" value="UniProtKB-ARBA"/>
</dbReference>
<feature type="transmembrane region" description="Helical" evidence="1">
    <location>
        <begin position="198"/>
        <end position="218"/>
    </location>
</feature>
<accession>A0A4P9J0E4</accession>
<feature type="transmembrane region" description="Helical" evidence="1">
    <location>
        <begin position="166"/>
        <end position="186"/>
    </location>
</feature>
<dbReference type="KEGG" id="pdv:FFU37_07425"/>
<keyword evidence="1" id="KW-1133">Transmembrane helix</keyword>
<dbReference type="EMBL" id="CP040558">
    <property type="protein sequence ID" value="QCU74310.1"/>
    <property type="molecule type" value="Genomic_DNA"/>
</dbReference>
<keyword evidence="1" id="KW-0812">Transmembrane</keyword>
<organism evidence="3 4">
    <name type="scientific">Pseudoalteromonas distincta</name>
    <dbReference type="NCBI Taxonomy" id="77608"/>
    <lineage>
        <taxon>Bacteria</taxon>
        <taxon>Pseudomonadati</taxon>
        <taxon>Pseudomonadota</taxon>
        <taxon>Gammaproteobacteria</taxon>
        <taxon>Alteromonadales</taxon>
        <taxon>Pseudoalteromonadaceae</taxon>
        <taxon>Pseudoalteromonas</taxon>
    </lineage>
</organism>
<keyword evidence="3" id="KW-0482">Metalloprotease</keyword>
<dbReference type="PANTHER" id="PTHR36435:SF1">
    <property type="entry name" value="CAAX AMINO TERMINAL PROTEASE FAMILY PROTEIN"/>
    <property type="match status" value="1"/>
</dbReference>
<feature type="transmembrane region" description="Helical" evidence="1">
    <location>
        <begin position="224"/>
        <end position="241"/>
    </location>
</feature>
<feature type="transmembrane region" description="Helical" evidence="1">
    <location>
        <begin position="107"/>
        <end position="126"/>
    </location>
</feature>
<keyword evidence="3" id="KW-0645">Protease</keyword>
<keyword evidence="1" id="KW-0472">Membrane</keyword>
<dbReference type="Proteomes" id="UP000310065">
    <property type="component" value="Chromosome L1"/>
</dbReference>
<dbReference type="GO" id="GO:0004175">
    <property type="term" value="F:endopeptidase activity"/>
    <property type="evidence" value="ECO:0007669"/>
    <property type="project" value="UniProtKB-ARBA"/>
</dbReference>
<name>A0A4P9J0E4_9GAMM</name>
<feature type="domain" description="CAAX prenyl protease 2/Lysostaphin resistance protein A-like" evidence="2">
    <location>
        <begin position="108"/>
        <end position="205"/>
    </location>
</feature>
<dbReference type="InterPro" id="IPR003675">
    <property type="entry name" value="Rce1/LyrA-like_dom"/>
</dbReference>
<protein>
    <submittedName>
        <fullName evidence="3">CPBP family intramembrane metalloprotease</fullName>
    </submittedName>
</protein>
<dbReference type="PANTHER" id="PTHR36435">
    <property type="entry name" value="SLR1288 PROTEIN"/>
    <property type="match status" value="1"/>
</dbReference>
<evidence type="ECO:0000313" key="4">
    <source>
        <dbReference type="Proteomes" id="UP000310065"/>
    </source>
</evidence>
<dbReference type="InterPro" id="IPR052710">
    <property type="entry name" value="CAAX_protease"/>
</dbReference>
<dbReference type="RefSeq" id="WP_138489136.1">
    <property type="nucleotide sequence ID" value="NZ_CP040558.1"/>
</dbReference>
<feature type="transmembrane region" description="Helical" evidence="1">
    <location>
        <begin position="138"/>
        <end position="160"/>
    </location>
</feature>
<dbReference type="GO" id="GO:0008237">
    <property type="term" value="F:metallopeptidase activity"/>
    <property type="evidence" value="ECO:0007669"/>
    <property type="project" value="UniProtKB-KW"/>
</dbReference>
<evidence type="ECO:0000259" key="2">
    <source>
        <dbReference type="Pfam" id="PF02517"/>
    </source>
</evidence>
<dbReference type="AlphaFoldDB" id="A0A4P9J0E4"/>
<feature type="transmembrane region" description="Helical" evidence="1">
    <location>
        <begin position="46"/>
        <end position="64"/>
    </location>
</feature>
<feature type="transmembrane region" description="Helical" evidence="1">
    <location>
        <begin position="80"/>
        <end position="101"/>
    </location>
</feature>
<dbReference type="GO" id="GO:0006508">
    <property type="term" value="P:proteolysis"/>
    <property type="evidence" value="ECO:0007669"/>
    <property type="project" value="UniProtKB-KW"/>
</dbReference>
<evidence type="ECO:0000313" key="3">
    <source>
        <dbReference type="EMBL" id="QCU74310.1"/>
    </source>
</evidence>